<keyword evidence="7" id="KW-1185">Reference proteome</keyword>
<accession>A0ABQ4N6L4</accession>
<reference evidence="6 7" key="1">
    <citation type="submission" date="2021-04" db="EMBL/GenBank/DDBJ databases">
        <title>Draft genome sequence of Paenibacillus cisolokensis, LC2-13A.</title>
        <authorList>
            <person name="Uke A."/>
            <person name="Chhe C."/>
            <person name="Baramee S."/>
            <person name="Kosugi A."/>
        </authorList>
    </citation>
    <scope>NUCLEOTIDE SEQUENCE [LARGE SCALE GENOMIC DNA]</scope>
    <source>
        <strain evidence="6 7">LC2-13A</strain>
    </source>
</reference>
<dbReference type="InterPro" id="IPR055372">
    <property type="entry name" value="CBM96"/>
</dbReference>
<keyword evidence="3 4" id="KW-0732">Signal</keyword>
<evidence type="ECO:0000256" key="3">
    <source>
        <dbReference type="ARBA" id="ARBA00022729"/>
    </source>
</evidence>
<proteinExistence type="predicted"/>
<evidence type="ECO:0000256" key="4">
    <source>
        <dbReference type="SAM" id="SignalP"/>
    </source>
</evidence>
<keyword evidence="2" id="KW-0964">Secreted</keyword>
<evidence type="ECO:0000313" key="6">
    <source>
        <dbReference type="EMBL" id="GIQ63848.1"/>
    </source>
</evidence>
<dbReference type="Proteomes" id="UP000680304">
    <property type="component" value="Unassembled WGS sequence"/>
</dbReference>
<gene>
    <name evidence="6" type="ORF">PACILC2_24160</name>
</gene>
<feature type="chain" id="PRO_5046931218" description="Carbohydrate-binding module family 96 domain-containing protein" evidence="4">
    <location>
        <begin position="24"/>
        <end position="545"/>
    </location>
</feature>
<sequence>MLFLSFALLVSIGTLYPGAPVHAATVTVNAVADTDTQSDVSAGTNATLHASQWNHMFVKFSLSGLSSVMNVKVRVYHSSHQNNHTLYIHQASTENWNEGGTKPSLGSQIASKSVTGIGYQEFDVTAAVQAKLSEGAASATFGFSTDLGTWEAYQSREGANKPQMIVTTSDSGGGSGTMKIGTNFWFLASWSGESPFKTGIDWATAYSSGTDIWNPTFISELAPYTTLRFMDWGATNNSKVQYWSQRRLPTDPGNTDIGYIDGSSPLRPGLAYEWMIDLCNRTNKDMWVTLPHMADNNYANQLAQLIKSKLNPNLKVYVEYSNETWNGAFTQFQYTIDQGVAGGLPGMNQWYQGGAYSLYRSVNIWREFASVFGSEMESRVVRVASFSGNYDIFDVGYNNIMNSPSWNRTGQKADMIAIAPYVGGNLDGSSPTIQSQFRQDTDTKFTTRVLTAVAIADKYNVKLGAYEGGQHLTTNAHTWSANQQIYNEYLYMLDKFAPYFELFNHYAHAGTWSSGGAWGAKAYTGQPIADAPKYRAIVDWVASNP</sequence>
<dbReference type="EMBL" id="BOVJ01000073">
    <property type="protein sequence ID" value="GIQ63848.1"/>
    <property type="molecule type" value="Genomic_DNA"/>
</dbReference>
<feature type="domain" description="Carbohydrate-binding module family 96" evidence="5">
    <location>
        <begin position="25"/>
        <end position="168"/>
    </location>
</feature>
<evidence type="ECO:0000259" key="5">
    <source>
        <dbReference type="Pfam" id="PF24517"/>
    </source>
</evidence>
<comment type="caution">
    <text evidence="6">The sequence shown here is derived from an EMBL/GenBank/DDBJ whole genome shotgun (WGS) entry which is preliminary data.</text>
</comment>
<evidence type="ECO:0000256" key="1">
    <source>
        <dbReference type="ARBA" id="ARBA00004613"/>
    </source>
</evidence>
<comment type="subcellular location">
    <subcellularLocation>
        <location evidence="1">Secreted</location>
    </subcellularLocation>
</comment>
<protein>
    <recommendedName>
        <fullName evidence="5">Carbohydrate-binding module family 96 domain-containing protein</fullName>
    </recommendedName>
</protein>
<organism evidence="6 7">
    <name type="scientific">Paenibacillus cisolokensis</name>
    <dbReference type="NCBI Taxonomy" id="1658519"/>
    <lineage>
        <taxon>Bacteria</taxon>
        <taxon>Bacillati</taxon>
        <taxon>Bacillota</taxon>
        <taxon>Bacilli</taxon>
        <taxon>Bacillales</taxon>
        <taxon>Paenibacillaceae</taxon>
        <taxon>Paenibacillus</taxon>
    </lineage>
</organism>
<feature type="signal peptide" evidence="4">
    <location>
        <begin position="1"/>
        <end position="23"/>
    </location>
</feature>
<evidence type="ECO:0000313" key="7">
    <source>
        <dbReference type="Proteomes" id="UP000680304"/>
    </source>
</evidence>
<dbReference type="Pfam" id="PF24517">
    <property type="entry name" value="CBM96"/>
    <property type="match status" value="1"/>
</dbReference>
<evidence type="ECO:0000256" key="2">
    <source>
        <dbReference type="ARBA" id="ARBA00022525"/>
    </source>
</evidence>
<name>A0ABQ4N6L4_9BACL</name>